<sequence length="60" mass="7562">MLLNRVRFRRKSKWPAYFDRIQTRFLPLRRGIFLICDTLLLIQPRKQQQTSWFFNISRKY</sequence>
<dbReference type="AlphaFoldDB" id="A0A2J4ZFD9"/>
<proteinExistence type="predicted"/>
<dbReference type="EMBL" id="PIET01000452">
    <property type="protein sequence ID" value="PLM61622.1"/>
    <property type="molecule type" value="Genomic_DNA"/>
</dbReference>
<reference evidence="1 2" key="2">
    <citation type="submission" date="2018-01" db="EMBL/GenBank/DDBJ databases">
        <title>Genomic study of Klebsiella pneumoniae.</title>
        <authorList>
            <person name="Yang Y."/>
            <person name="Bicalho R."/>
        </authorList>
    </citation>
    <scope>NUCLEOTIDE SEQUENCE [LARGE SCALE GENOMIC DNA]</scope>
    <source>
        <strain evidence="1 2">A2</strain>
    </source>
</reference>
<accession>A0A2J4ZFD9</accession>
<gene>
    <name evidence="1" type="ORF">CWM85_15740</name>
</gene>
<comment type="caution">
    <text evidence="1">The sequence shown here is derived from an EMBL/GenBank/DDBJ whole genome shotgun (WGS) entry which is preliminary data.</text>
</comment>
<dbReference type="Proteomes" id="UP000234661">
    <property type="component" value="Unassembled WGS sequence"/>
</dbReference>
<evidence type="ECO:0000313" key="1">
    <source>
        <dbReference type="EMBL" id="PLM61622.1"/>
    </source>
</evidence>
<name>A0A2J4ZFD9_9ENTR</name>
<organism evidence="1 2">
    <name type="scientific">Klebsiella michiganensis</name>
    <dbReference type="NCBI Taxonomy" id="1134687"/>
    <lineage>
        <taxon>Bacteria</taxon>
        <taxon>Pseudomonadati</taxon>
        <taxon>Pseudomonadota</taxon>
        <taxon>Gammaproteobacteria</taxon>
        <taxon>Enterobacterales</taxon>
        <taxon>Enterobacteriaceae</taxon>
        <taxon>Klebsiella/Raoultella group</taxon>
        <taxon>Klebsiella</taxon>
    </lineage>
</organism>
<protein>
    <submittedName>
        <fullName evidence="1">Uncharacterized protein</fullName>
    </submittedName>
</protein>
<reference evidence="1 2" key="1">
    <citation type="submission" date="2017-11" db="EMBL/GenBank/DDBJ databases">
        <authorList>
            <person name="Han C.G."/>
        </authorList>
    </citation>
    <scope>NUCLEOTIDE SEQUENCE [LARGE SCALE GENOMIC DNA]</scope>
    <source>
        <strain evidence="1 2">A2</strain>
    </source>
</reference>
<evidence type="ECO:0000313" key="2">
    <source>
        <dbReference type="Proteomes" id="UP000234661"/>
    </source>
</evidence>